<evidence type="ECO:0000256" key="1">
    <source>
        <dbReference type="ARBA" id="ARBA00022574"/>
    </source>
</evidence>
<keyword evidence="6" id="KW-1185">Reference proteome</keyword>
<evidence type="ECO:0000256" key="4">
    <source>
        <dbReference type="SAM" id="MobiDB-lite"/>
    </source>
</evidence>
<evidence type="ECO:0000256" key="3">
    <source>
        <dbReference type="PROSITE-ProRule" id="PRU00221"/>
    </source>
</evidence>
<protein>
    <submittedName>
        <fullName evidence="5">WD40 repeat</fullName>
    </submittedName>
</protein>
<dbReference type="Gene3D" id="2.130.10.10">
    <property type="entry name" value="YVTN repeat-like/Quinoprotein amine dehydrogenase"/>
    <property type="match status" value="1"/>
</dbReference>
<dbReference type="SUPFAM" id="SSF50978">
    <property type="entry name" value="WD40 repeat-like"/>
    <property type="match status" value="1"/>
</dbReference>
<dbReference type="Pfam" id="PF00400">
    <property type="entry name" value="WD40"/>
    <property type="match status" value="2"/>
</dbReference>
<dbReference type="Proteomes" id="UP001370490">
    <property type="component" value="Unassembled WGS sequence"/>
</dbReference>
<dbReference type="PROSITE" id="PS50082">
    <property type="entry name" value="WD_REPEATS_2"/>
    <property type="match status" value="1"/>
</dbReference>
<dbReference type="InterPro" id="IPR001680">
    <property type="entry name" value="WD40_rpt"/>
</dbReference>
<reference evidence="5 6" key="1">
    <citation type="submission" date="2023-12" db="EMBL/GenBank/DDBJ databases">
        <title>A high-quality genome assembly for Dillenia turbinata (Dilleniales).</title>
        <authorList>
            <person name="Chanderbali A."/>
        </authorList>
    </citation>
    <scope>NUCLEOTIDE SEQUENCE [LARGE SCALE GENOMIC DNA]</scope>
    <source>
        <strain evidence="5">LSX21</strain>
        <tissue evidence="5">Leaf</tissue>
    </source>
</reference>
<evidence type="ECO:0000313" key="5">
    <source>
        <dbReference type="EMBL" id="KAK6943075.1"/>
    </source>
</evidence>
<evidence type="ECO:0000256" key="2">
    <source>
        <dbReference type="ARBA" id="ARBA00022737"/>
    </source>
</evidence>
<dbReference type="EMBL" id="JBAMMX010000004">
    <property type="protein sequence ID" value="KAK6943075.1"/>
    <property type="molecule type" value="Genomic_DNA"/>
</dbReference>
<organism evidence="5 6">
    <name type="scientific">Dillenia turbinata</name>
    <dbReference type="NCBI Taxonomy" id="194707"/>
    <lineage>
        <taxon>Eukaryota</taxon>
        <taxon>Viridiplantae</taxon>
        <taxon>Streptophyta</taxon>
        <taxon>Embryophyta</taxon>
        <taxon>Tracheophyta</taxon>
        <taxon>Spermatophyta</taxon>
        <taxon>Magnoliopsida</taxon>
        <taxon>eudicotyledons</taxon>
        <taxon>Gunneridae</taxon>
        <taxon>Pentapetalae</taxon>
        <taxon>Dilleniales</taxon>
        <taxon>Dilleniaceae</taxon>
        <taxon>Dillenia</taxon>
    </lineage>
</organism>
<name>A0AAN8W0E7_9MAGN</name>
<feature type="repeat" description="WD" evidence="3">
    <location>
        <begin position="110"/>
        <end position="153"/>
    </location>
</feature>
<dbReference type="PANTHER" id="PTHR45589:SF1">
    <property type="entry name" value="WD REPEAT DOMAIN 62, ISOFORM G"/>
    <property type="match status" value="1"/>
</dbReference>
<accession>A0AAN8W0E7</accession>
<dbReference type="InterPro" id="IPR019775">
    <property type="entry name" value="WD40_repeat_CS"/>
</dbReference>
<proteinExistence type="predicted"/>
<keyword evidence="2" id="KW-0677">Repeat</keyword>
<gene>
    <name evidence="5" type="ORF">RJ641_028452</name>
</gene>
<keyword evidence="1 3" id="KW-0853">WD repeat</keyword>
<sequence>MKSNRIKPKKLNESSKLDRKETTKLTTKNANGLASSGSDGKFVYLEGFAVGVCDVESGIRSRLVVSHRSPKTLICVESSRDGRFVAAGESGYQSAVLVWDCATQAFVYELKAHQYGISCIAFSPDGKYLVSVGAPQDGYICLWNLHGGVLVRKLRACFLSSAVASVCFSSDAKYIATAGKKHLKLWTIGSLKRSSVSTLVETLAMCRKPVKSGFLKESSFVCITSPGWINTAFACREQAREFFPIYALTDSGVLCLLNSELSVEKSVDLKVNKGFALSASNMLIACSCSAGVVKLFYVETLKYAGSFMYSERGKCHMENVKIPMDSEIMPSPDAIACQFSTSEKLVVVYGDHSFHIWNTHDAQKVDGGGCVFVWKVPNAFSSGMVHKMKENIGPSPARKAQISASSTSMLHEDTSDQCETKAEDISLLRSSNQVHESIHHEGARSVEISAFKFSISRLPKWAQDKLKNSETDTRCPLSTSSHGLCLGQSLGHCTYCLSGSTQYTTELLFGGNKEEGCCTKAA</sequence>
<comment type="caution">
    <text evidence="5">The sequence shown here is derived from an EMBL/GenBank/DDBJ whole genome shotgun (WGS) entry which is preliminary data.</text>
</comment>
<feature type="region of interest" description="Disordered" evidence="4">
    <location>
        <begin position="1"/>
        <end position="30"/>
    </location>
</feature>
<dbReference type="SMART" id="SM00320">
    <property type="entry name" value="WD40"/>
    <property type="match status" value="4"/>
</dbReference>
<dbReference type="PROSITE" id="PS00678">
    <property type="entry name" value="WD_REPEATS_1"/>
    <property type="match status" value="1"/>
</dbReference>
<dbReference type="InterPro" id="IPR015943">
    <property type="entry name" value="WD40/YVTN_repeat-like_dom_sf"/>
</dbReference>
<dbReference type="InterPro" id="IPR036322">
    <property type="entry name" value="WD40_repeat_dom_sf"/>
</dbReference>
<dbReference type="AlphaFoldDB" id="A0AAN8W0E7"/>
<dbReference type="PANTHER" id="PTHR45589">
    <property type="entry name" value="WD REPEAT DOMAIN 62, ISOFORM G"/>
    <property type="match status" value="1"/>
</dbReference>
<feature type="compositionally biased region" description="Basic and acidic residues" evidence="4">
    <location>
        <begin position="10"/>
        <end position="23"/>
    </location>
</feature>
<dbReference type="InterPro" id="IPR052779">
    <property type="entry name" value="WDR62"/>
</dbReference>
<evidence type="ECO:0000313" key="6">
    <source>
        <dbReference type="Proteomes" id="UP001370490"/>
    </source>
</evidence>